<keyword evidence="18" id="KW-1185">Reference proteome</keyword>
<evidence type="ECO:0000256" key="13">
    <source>
        <dbReference type="ARBA" id="ARBA00048383"/>
    </source>
</evidence>
<gene>
    <name evidence="17" type="ORF">WJX84_001093</name>
</gene>
<dbReference type="HAMAP" id="MF_01347">
    <property type="entry name" value="ATP_synth_beta_bact"/>
    <property type="match status" value="1"/>
</dbReference>
<evidence type="ECO:0000259" key="16">
    <source>
        <dbReference type="SMART" id="SM00382"/>
    </source>
</evidence>
<dbReference type="InterPro" id="IPR020003">
    <property type="entry name" value="ATPase_a/bsu_AS"/>
</dbReference>
<dbReference type="Pfam" id="PF00006">
    <property type="entry name" value="ATP-synt_ab"/>
    <property type="match status" value="1"/>
</dbReference>
<evidence type="ECO:0000256" key="12">
    <source>
        <dbReference type="ARBA" id="ARBA00023310"/>
    </source>
</evidence>
<dbReference type="EC" id="7.1.2.2" evidence="14"/>
<organism evidence="17 18">
    <name type="scientific">Apatococcus fuscideae</name>
    <dbReference type="NCBI Taxonomy" id="2026836"/>
    <lineage>
        <taxon>Eukaryota</taxon>
        <taxon>Viridiplantae</taxon>
        <taxon>Chlorophyta</taxon>
        <taxon>core chlorophytes</taxon>
        <taxon>Trebouxiophyceae</taxon>
        <taxon>Chlorellales</taxon>
        <taxon>Chlorellaceae</taxon>
        <taxon>Apatococcus</taxon>
    </lineage>
</organism>
<dbReference type="InterPro" id="IPR024034">
    <property type="entry name" value="ATPase_F1/V1_b/a_C"/>
</dbReference>
<feature type="compositionally biased region" description="Polar residues" evidence="15">
    <location>
        <begin position="83"/>
        <end position="104"/>
    </location>
</feature>
<evidence type="ECO:0000256" key="4">
    <source>
        <dbReference type="ARBA" id="ARBA00022448"/>
    </source>
</evidence>
<keyword evidence="9" id="KW-0406">Ion transport</keyword>
<dbReference type="PANTHER" id="PTHR15184:SF82">
    <property type="entry name" value="ATP SYNTHASE SUBUNIT BETA, MITOCHONDRIAL"/>
    <property type="match status" value="1"/>
</dbReference>
<evidence type="ECO:0000256" key="10">
    <source>
        <dbReference type="ARBA" id="ARBA00023136"/>
    </source>
</evidence>
<dbReference type="GO" id="GO:0046933">
    <property type="term" value="F:proton-transporting ATP synthase activity, rotational mechanism"/>
    <property type="evidence" value="ECO:0007669"/>
    <property type="project" value="InterPro"/>
</dbReference>
<dbReference type="InterPro" id="IPR005722">
    <property type="entry name" value="ATP_synth_F1_bsu"/>
</dbReference>
<evidence type="ECO:0000256" key="14">
    <source>
        <dbReference type="RuleBase" id="RU003553"/>
    </source>
</evidence>
<comment type="caution">
    <text evidence="17">The sequence shown here is derived from an EMBL/GenBank/DDBJ whole genome shotgun (WGS) entry which is preliminary data.</text>
</comment>
<dbReference type="InterPro" id="IPR003593">
    <property type="entry name" value="AAA+_ATPase"/>
</dbReference>
<dbReference type="Gene3D" id="1.10.1140.10">
    <property type="entry name" value="Bovine Mitochondrial F1-atpase, Atp Synthase Beta Chain, Chain D, domain 3"/>
    <property type="match status" value="1"/>
</dbReference>
<keyword evidence="4" id="KW-0813">Transport</keyword>
<dbReference type="SUPFAM" id="SSF52540">
    <property type="entry name" value="P-loop containing nucleoside triphosphate hydrolases"/>
    <property type="match status" value="1"/>
</dbReference>
<evidence type="ECO:0000313" key="18">
    <source>
        <dbReference type="Proteomes" id="UP001485043"/>
    </source>
</evidence>
<comment type="similarity">
    <text evidence="2">Belongs to the ATPase alpha/beta chains family.</text>
</comment>
<evidence type="ECO:0000256" key="6">
    <source>
        <dbReference type="ARBA" id="ARBA00022781"/>
    </source>
</evidence>
<proteinExistence type="inferred from homology"/>
<dbReference type="GO" id="GO:0005743">
    <property type="term" value="C:mitochondrial inner membrane"/>
    <property type="evidence" value="ECO:0007669"/>
    <property type="project" value="UniProtKB-SubCell"/>
</dbReference>
<dbReference type="SMART" id="SM00382">
    <property type="entry name" value="AAA"/>
    <property type="match status" value="1"/>
</dbReference>
<dbReference type="CDD" id="cd18110">
    <property type="entry name" value="ATP-synt_F1_beta_C"/>
    <property type="match status" value="1"/>
</dbReference>
<dbReference type="SUPFAM" id="SSF47917">
    <property type="entry name" value="C-terminal domain of alpha and beta subunits of F1 ATP synthase"/>
    <property type="match status" value="1"/>
</dbReference>
<feature type="compositionally biased region" description="Low complexity" evidence="15">
    <location>
        <begin position="158"/>
        <end position="170"/>
    </location>
</feature>
<evidence type="ECO:0000256" key="9">
    <source>
        <dbReference type="ARBA" id="ARBA00023065"/>
    </source>
</evidence>
<dbReference type="PROSITE" id="PS00152">
    <property type="entry name" value="ATPASE_ALPHA_BETA"/>
    <property type="match status" value="1"/>
</dbReference>
<reference evidence="17 18" key="1">
    <citation type="journal article" date="2024" name="Nat. Commun.">
        <title>Phylogenomics reveals the evolutionary origins of lichenization in chlorophyte algae.</title>
        <authorList>
            <person name="Puginier C."/>
            <person name="Libourel C."/>
            <person name="Otte J."/>
            <person name="Skaloud P."/>
            <person name="Haon M."/>
            <person name="Grisel S."/>
            <person name="Petersen M."/>
            <person name="Berrin J.G."/>
            <person name="Delaux P.M."/>
            <person name="Dal Grande F."/>
            <person name="Keller J."/>
        </authorList>
    </citation>
    <scope>NUCLEOTIDE SEQUENCE [LARGE SCALE GENOMIC DNA]</scope>
    <source>
        <strain evidence="17 18">SAG 2523</strain>
    </source>
</reference>
<keyword evidence="6" id="KW-0375">Hydrogen ion transport</keyword>
<comment type="function">
    <text evidence="14">Produces ATP from ADP in the presence of a proton gradient across the membrane.</text>
</comment>
<evidence type="ECO:0000256" key="1">
    <source>
        <dbReference type="ARBA" id="ARBA00004273"/>
    </source>
</evidence>
<feature type="region of interest" description="Disordered" evidence="15">
    <location>
        <begin position="65"/>
        <end position="170"/>
    </location>
</feature>
<keyword evidence="7 14" id="KW-0067">ATP-binding</keyword>
<evidence type="ECO:0000256" key="11">
    <source>
        <dbReference type="ARBA" id="ARBA00023196"/>
    </source>
</evidence>
<dbReference type="GO" id="GO:0042776">
    <property type="term" value="P:proton motive force-driven mitochondrial ATP synthesis"/>
    <property type="evidence" value="ECO:0007669"/>
    <property type="project" value="TreeGrafter"/>
</dbReference>
<evidence type="ECO:0000256" key="3">
    <source>
        <dbReference type="ARBA" id="ARBA00011648"/>
    </source>
</evidence>
<dbReference type="Pfam" id="PF02874">
    <property type="entry name" value="ATP-synt_ab_N"/>
    <property type="match status" value="1"/>
</dbReference>
<feature type="compositionally biased region" description="Basic and acidic residues" evidence="15">
    <location>
        <begin position="105"/>
        <end position="117"/>
    </location>
</feature>
<keyword evidence="12 14" id="KW-0066">ATP synthesis</keyword>
<dbReference type="CDD" id="cd01133">
    <property type="entry name" value="F1-ATPase_beta_CD"/>
    <property type="match status" value="1"/>
</dbReference>
<evidence type="ECO:0000256" key="2">
    <source>
        <dbReference type="ARBA" id="ARBA00008936"/>
    </source>
</evidence>
<dbReference type="Gene3D" id="3.40.50.300">
    <property type="entry name" value="P-loop containing nucleotide triphosphate hydrolases"/>
    <property type="match status" value="1"/>
</dbReference>
<accession>A0AAW1TDB4</accession>
<dbReference type="InterPro" id="IPR055190">
    <property type="entry name" value="ATP-synt_VA_C"/>
</dbReference>
<dbReference type="PANTHER" id="PTHR15184">
    <property type="entry name" value="ATP SYNTHASE"/>
    <property type="match status" value="1"/>
</dbReference>
<evidence type="ECO:0000256" key="5">
    <source>
        <dbReference type="ARBA" id="ARBA00022741"/>
    </source>
</evidence>
<sequence length="653" mass="70408">MTTRASLARGHGQQLFEGRVRRWEKKLAPATPGAVHGLWLLKWQVTDERTEEQFQPRFPHLVPVEQPLPLKSRPKGVKRAHAQQLQTVNTGMGPQTKSADTLNEATKRTRLTDRGDPKSQSAITPPRDQHDPEPSTSQPEPAAPAEMSEARSDQPQVAESPAAAAAEPAEEPAAAAGAGVGYISQVIGAVVDVTFDGELPHIASALEVQDHDIRVVLEVAQHLGENTVRTIAMDGTDGLTRGQGVLNTGQPIKVPVGRETLGRIMNVIGEPVDEAGPLVSKHTAPIHREAPAFVEQNTEQEILITGIKVVDLLAPYQRGGKIGLFGGAGVGKTVLIMELINNIAKAHGGFSVFAGVGERTREGNDLYKEMIESGVIKLGDKQAESKCTLVYGQMNEPPGARARVALTGLAVAEHFRDAEGQDVLLFIDNIFRFTQANSEVSALLGRIPSAVGYQPTLATDLGTLQERITSTQKGSITSVQAIYVPADDLTDPAPATTFAHLDATTVLSRGIAELGIYPAVDPLDSTSRMLNASIIGDEHYAIARGVQQVLQAYKNLQDIIAILGMDELSEEDKLTVARARKIQRFLSQPFFVAEVFTGSPGKYVELKDSIQSFQGILDGKYDDLPEMAFYMVGDINEVQEKADKMAKDMAASK</sequence>
<dbReference type="EMBL" id="JALJOV010000061">
    <property type="protein sequence ID" value="KAK9867836.1"/>
    <property type="molecule type" value="Genomic_DNA"/>
</dbReference>
<dbReference type="InterPro" id="IPR050053">
    <property type="entry name" value="ATPase_alpha/beta_chains"/>
</dbReference>
<dbReference type="Proteomes" id="UP001485043">
    <property type="component" value="Unassembled WGS sequence"/>
</dbReference>
<keyword evidence="8" id="KW-1278">Translocase</keyword>
<evidence type="ECO:0000313" key="17">
    <source>
        <dbReference type="EMBL" id="KAK9867836.1"/>
    </source>
</evidence>
<evidence type="ECO:0000256" key="8">
    <source>
        <dbReference type="ARBA" id="ARBA00022967"/>
    </source>
</evidence>
<evidence type="ECO:0000256" key="15">
    <source>
        <dbReference type="SAM" id="MobiDB-lite"/>
    </source>
</evidence>
<comment type="catalytic activity">
    <reaction evidence="13 14">
        <text>ATP + H2O + 4 H(+)(in) = ADP + phosphate + 5 H(+)(out)</text>
        <dbReference type="Rhea" id="RHEA:57720"/>
        <dbReference type="ChEBI" id="CHEBI:15377"/>
        <dbReference type="ChEBI" id="CHEBI:15378"/>
        <dbReference type="ChEBI" id="CHEBI:30616"/>
        <dbReference type="ChEBI" id="CHEBI:43474"/>
        <dbReference type="ChEBI" id="CHEBI:456216"/>
        <dbReference type="EC" id="7.1.2.2"/>
    </reaction>
</comment>
<keyword evidence="10" id="KW-0472">Membrane</keyword>
<feature type="domain" description="AAA+ ATPase" evidence="16">
    <location>
        <begin position="318"/>
        <end position="504"/>
    </location>
</feature>
<dbReference type="InterPro" id="IPR027417">
    <property type="entry name" value="P-loop_NTPase"/>
</dbReference>
<dbReference type="InterPro" id="IPR036121">
    <property type="entry name" value="ATPase_F1/V1/A1_a/bsu_N_sf"/>
</dbReference>
<comment type="subcellular location">
    <subcellularLocation>
        <location evidence="1">Mitochondrion inner membrane</location>
    </subcellularLocation>
</comment>
<dbReference type="Pfam" id="PF22919">
    <property type="entry name" value="ATP-synt_VA_C"/>
    <property type="match status" value="1"/>
</dbReference>
<dbReference type="AlphaFoldDB" id="A0AAW1TDB4"/>
<comment type="subunit">
    <text evidence="3">F-type ATPases have 2 components, CF(1) - the catalytic core - and CF(0) - the membrane proton channel. CF(1) has five subunits: alpha(3), beta(3), gamma(1), delta(1), epsilon(1). CF(0) has three main subunits: a, b and c.</text>
</comment>
<dbReference type="SUPFAM" id="SSF50615">
    <property type="entry name" value="N-terminal domain of alpha and beta subunits of F1 ATP synthase"/>
    <property type="match status" value="1"/>
</dbReference>
<dbReference type="FunFam" id="1.10.1140.10:FF:000001">
    <property type="entry name" value="ATP synthase subunit beta"/>
    <property type="match status" value="1"/>
</dbReference>
<feature type="compositionally biased region" description="Basic residues" evidence="15">
    <location>
        <begin position="72"/>
        <end position="81"/>
    </location>
</feature>
<dbReference type="GO" id="GO:0005524">
    <property type="term" value="F:ATP binding"/>
    <property type="evidence" value="ECO:0007669"/>
    <property type="project" value="UniProtKB-KW"/>
</dbReference>
<keyword evidence="11 14" id="KW-0139">CF(1)</keyword>
<dbReference type="InterPro" id="IPR000194">
    <property type="entry name" value="ATPase_F1/V1/A1_a/bsu_nucl-bd"/>
</dbReference>
<protein>
    <recommendedName>
        <fullName evidence="14">ATP synthase subunit beta</fullName>
        <ecNumber evidence="14">7.1.2.2</ecNumber>
    </recommendedName>
</protein>
<dbReference type="NCBIfam" id="TIGR01039">
    <property type="entry name" value="atpD"/>
    <property type="match status" value="1"/>
</dbReference>
<keyword evidence="5 14" id="KW-0547">Nucleotide-binding</keyword>
<dbReference type="CDD" id="cd18115">
    <property type="entry name" value="ATP-synt_F1_beta_N"/>
    <property type="match status" value="1"/>
</dbReference>
<evidence type="ECO:0000256" key="7">
    <source>
        <dbReference type="ARBA" id="ARBA00022840"/>
    </source>
</evidence>
<name>A0AAW1TDB4_9CHLO</name>
<dbReference type="InterPro" id="IPR004100">
    <property type="entry name" value="ATPase_F1/V1/A1_a/bsu_N"/>
</dbReference>
<dbReference type="GO" id="GO:0045259">
    <property type="term" value="C:proton-transporting ATP synthase complex"/>
    <property type="evidence" value="ECO:0007669"/>
    <property type="project" value="UniProtKB-KW"/>
</dbReference>
<comment type="subunit">
    <text evidence="14">F-type ATPases have 2 components, CF(1) - the catalytic core - and CF(0) - the membrane proton channel. CF(1) and CF(0) have multiple subunits.</text>
</comment>
<dbReference type="FunFam" id="3.40.50.300:FF:000026">
    <property type="entry name" value="ATP synthase subunit beta"/>
    <property type="match status" value="1"/>
</dbReference>
<dbReference type="Gene3D" id="2.40.10.170">
    <property type="match status" value="1"/>
</dbReference>